<dbReference type="Proteomes" id="UP001227268">
    <property type="component" value="Unassembled WGS sequence"/>
</dbReference>
<dbReference type="EMBL" id="JASBWT010000012">
    <property type="protein sequence ID" value="KAJ9099907.1"/>
    <property type="molecule type" value="Genomic_DNA"/>
</dbReference>
<comment type="caution">
    <text evidence="1">The sequence shown here is derived from an EMBL/GenBank/DDBJ whole genome shotgun (WGS) entry which is preliminary data.</text>
</comment>
<evidence type="ECO:0000313" key="2">
    <source>
        <dbReference type="Proteomes" id="UP001227268"/>
    </source>
</evidence>
<organism evidence="1 2">
    <name type="scientific">Naganishia friedmannii</name>
    <dbReference type="NCBI Taxonomy" id="89922"/>
    <lineage>
        <taxon>Eukaryota</taxon>
        <taxon>Fungi</taxon>
        <taxon>Dikarya</taxon>
        <taxon>Basidiomycota</taxon>
        <taxon>Agaricomycotina</taxon>
        <taxon>Tremellomycetes</taxon>
        <taxon>Filobasidiales</taxon>
        <taxon>Filobasidiaceae</taxon>
        <taxon>Naganishia</taxon>
    </lineage>
</organism>
<sequence length="349" mass="36962">MPATTQTVRELKPGVWAPIPTFFDANEEIDVATFTGHVVRLAQANVWPVICGSMGEAHHLANEERVTLIKAARKALDENGLKDIPIMAGTGTGATKLTIQLTKEAAEAGADFSIVIASGYFAGALSKAALKKFFVDVADASPIPVMIYNYPGAAGGIDLDSDTIIQIAQESSNICGVKLTCGAVGKLTRITAATTSPEFVKRYPRKVQSAPFLTLGGFADFILPSVLGGKAHGAIMGLANVYPYGLAKLFKSSSELVASSDPERLNAALKLQGLASEADWAFCQVGIPGTKWFLEKTRGYGGVPRLPILPFDEKAKGEWLVNHEGAKAFLEVEKSLEAQASKSNGTNGH</sequence>
<proteinExistence type="predicted"/>
<evidence type="ECO:0000313" key="1">
    <source>
        <dbReference type="EMBL" id="KAJ9099907.1"/>
    </source>
</evidence>
<accession>A0ACC2VKV6</accession>
<name>A0ACC2VKV6_9TREE</name>
<protein>
    <submittedName>
        <fullName evidence="1">Uncharacterized protein</fullName>
    </submittedName>
</protein>
<reference evidence="1" key="1">
    <citation type="submission" date="2023-04" db="EMBL/GenBank/DDBJ databases">
        <title>Draft Genome sequencing of Naganishia species isolated from polar environments using Oxford Nanopore Technology.</title>
        <authorList>
            <person name="Leo P."/>
            <person name="Venkateswaran K."/>
        </authorList>
    </citation>
    <scope>NUCLEOTIDE SEQUENCE</scope>
    <source>
        <strain evidence="1">MNA-CCFEE 5423</strain>
    </source>
</reference>
<keyword evidence="2" id="KW-1185">Reference proteome</keyword>
<gene>
    <name evidence="1" type="ORF">QFC21_003912</name>
</gene>